<feature type="compositionally biased region" description="Polar residues" evidence="1">
    <location>
        <begin position="239"/>
        <end position="250"/>
    </location>
</feature>
<reference evidence="2" key="2">
    <citation type="submission" date="2021-04" db="EMBL/GenBank/DDBJ databases">
        <authorList>
            <person name="Podell S."/>
        </authorList>
    </citation>
    <scope>NUCLEOTIDE SEQUENCE</scope>
    <source>
        <strain evidence="2">Hildebrandi</strain>
    </source>
</reference>
<feature type="region of interest" description="Disordered" evidence="1">
    <location>
        <begin position="218"/>
        <end position="278"/>
    </location>
</feature>
<name>A0A9K3LUY2_9STRA</name>
<feature type="compositionally biased region" description="Acidic residues" evidence="1">
    <location>
        <begin position="106"/>
        <end position="120"/>
    </location>
</feature>
<evidence type="ECO:0000313" key="2">
    <source>
        <dbReference type="EMBL" id="KAG7367536.1"/>
    </source>
</evidence>
<feature type="compositionally biased region" description="Low complexity" evidence="1">
    <location>
        <begin position="124"/>
        <end position="138"/>
    </location>
</feature>
<protein>
    <submittedName>
        <fullName evidence="2">Uncharacterized protein</fullName>
    </submittedName>
</protein>
<feature type="region of interest" description="Disordered" evidence="1">
    <location>
        <begin position="1"/>
        <end position="25"/>
    </location>
</feature>
<reference evidence="2" key="1">
    <citation type="journal article" date="2021" name="Sci. Rep.">
        <title>Diploid genomic architecture of Nitzschia inconspicua, an elite biomass production diatom.</title>
        <authorList>
            <person name="Oliver A."/>
            <person name="Podell S."/>
            <person name="Pinowska A."/>
            <person name="Traller J.C."/>
            <person name="Smith S.R."/>
            <person name="McClure R."/>
            <person name="Beliaev A."/>
            <person name="Bohutskyi P."/>
            <person name="Hill E.A."/>
            <person name="Rabines A."/>
            <person name="Zheng H."/>
            <person name="Allen L.Z."/>
            <person name="Kuo A."/>
            <person name="Grigoriev I.V."/>
            <person name="Allen A.E."/>
            <person name="Hazlebeck D."/>
            <person name="Allen E.E."/>
        </authorList>
    </citation>
    <scope>NUCLEOTIDE SEQUENCE</scope>
    <source>
        <strain evidence="2">Hildebrandi</strain>
    </source>
</reference>
<feature type="compositionally biased region" description="Polar residues" evidence="1">
    <location>
        <begin position="139"/>
        <end position="149"/>
    </location>
</feature>
<dbReference type="EMBL" id="JAGRRH010000007">
    <property type="protein sequence ID" value="KAG7367536.1"/>
    <property type="molecule type" value="Genomic_DNA"/>
</dbReference>
<feature type="region of interest" description="Disordered" evidence="1">
    <location>
        <begin position="104"/>
        <end position="200"/>
    </location>
</feature>
<organism evidence="2 3">
    <name type="scientific">Nitzschia inconspicua</name>
    <dbReference type="NCBI Taxonomy" id="303405"/>
    <lineage>
        <taxon>Eukaryota</taxon>
        <taxon>Sar</taxon>
        <taxon>Stramenopiles</taxon>
        <taxon>Ochrophyta</taxon>
        <taxon>Bacillariophyta</taxon>
        <taxon>Bacillariophyceae</taxon>
        <taxon>Bacillariophycidae</taxon>
        <taxon>Bacillariales</taxon>
        <taxon>Bacillariaceae</taxon>
        <taxon>Nitzschia</taxon>
    </lineage>
</organism>
<evidence type="ECO:0000256" key="1">
    <source>
        <dbReference type="SAM" id="MobiDB-lite"/>
    </source>
</evidence>
<feature type="compositionally biased region" description="Polar residues" evidence="1">
    <location>
        <begin position="177"/>
        <end position="194"/>
    </location>
</feature>
<comment type="caution">
    <text evidence="2">The sequence shown here is derived from an EMBL/GenBank/DDBJ whole genome shotgun (WGS) entry which is preliminary data.</text>
</comment>
<keyword evidence="3" id="KW-1185">Reference proteome</keyword>
<dbReference type="AlphaFoldDB" id="A0A9K3LUY2"/>
<feature type="compositionally biased region" description="Polar residues" evidence="1">
    <location>
        <begin position="1"/>
        <end position="14"/>
    </location>
</feature>
<evidence type="ECO:0000313" key="3">
    <source>
        <dbReference type="Proteomes" id="UP000693970"/>
    </source>
</evidence>
<dbReference type="Proteomes" id="UP000693970">
    <property type="component" value="Unassembled WGS sequence"/>
</dbReference>
<sequence>MKSTVSSSQFSTPHRQPKPPIIPEERTKRLFSSRRLSSNRQPNWAQQFASTFLDRMQCCSATAMTDLKNVTDEADDSIYHVEDDTIHNEAYYTTANITSINSIACNDDDDDDDDDDDAEEVFLSPSTPQPHSSTSVSSGLNSRISFQHSTRGDRRRLLGQIEHQLAVDDRYSRRPSKSQLLESTTNVTDSGATQSSSSSNQIFGNIMDRACCSHPVGIPAVRRDDGGKTHEKKKLRNPLNDTYENSNDGTAPTLPLCEEEAEDSQYSSNDPHGNDQEEIRSSATTQVISHRTVDFGLVAAGLPVKVMPVWIPLEEERQDQEEEQAYRCLMRLERPNKKVQR</sequence>
<gene>
    <name evidence="2" type="ORF">IV203_030207</name>
</gene>
<accession>A0A9K3LUY2</accession>
<proteinExistence type="predicted"/>